<evidence type="ECO:0000313" key="4">
    <source>
        <dbReference type="Proteomes" id="UP001172082"/>
    </source>
</evidence>
<keyword evidence="2" id="KW-1133">Transmembrane helix</keyword>
<keyword evidence="2" id="KW-0472">Membrane</keyword>
<evidence type="ECO:0000256" key="2">
    <source>
        <dbReference type="SAM" id="Phobius"/>
    </source>
</evidence>
<sequence length="984" mass="112119">MQDFKKINNISGWIIFIISTIVYVLTVEQTASYWDCGEFIAVSYKLEVPHPPGAPLFLLIGRLFSFLALGDVTQVAFWINMVSVLSSSFTILFLFWTIVLLGRKLLKIKLGEETTSQTWSLMSAAAIGSLAYTFSDSFWFSAVEAEVYAMSSFFMAFAFWAILKWELIEDESESNRWLVLLAYVIGLSIGVHLLNLVTLPAMGLIYYFKKYQPSKSGILATLIVSLGIILIIMVGIIPGLPSIAGALEIFFVNAIGLPFGSGIIFFIVIFLGVLVFGIMYSIKRGKVLLNTALLCFTFIIIGYSSYALVVIRSGYNPPIDENNPENIISVVSYLKREQYGYRPLLRGQYYTAELVDQKRGAPVYVKDNDKYKISDYKIVNVYDPEQIVLFPRIYSGSAEHKKIYQEKLGLKPGEKPSYIDNIKFLFSHQLGHMYMRYFMWNFAGRESDIQNAGWLTPVDALKSVPEAIKENKGRNNFLMLPLILGLIGLFLQFTRDKKGFSVTASLFFLTGMALILYLNSPPIEPRERDYIYVGSFYAFAIWIGFGTLAMIDLLNQKFKNAKINTIIATLICLFIPGIMAVEGWDDHDRSNRYFSVDSAKNFLASCAPNAILFTGGDNDTFPLWYVQEVEGFRTDVRVVVLSYFNTDWYIDQMTRDAYESKAFPFSLTEKNYRQGTNDYLPLVENPNLKGAMDVKQYLKLIKEEHPLLAVQSQLSDKLNTVPTRRMSLSVNKDHVRSLGIIPSDMDSLVQDRMTWNLKGGGLDKGSLMLLDIIVSNNWERPIYFNNTSLNQIGVNLQDYVVREGNTYRLLPVKNSDPNIELVNTEVMYDNVMNKFHWRELNNPNTYYSEDYRNFALSHRSSLNALAQALIQKGETEKAGEVLRKSIELIPDEAIPFDYSNGQSVKLYLTIGENELAEQVANRLVERADQVLTYYEENNMGFDYEVQKNLVILNDLTNAFKGARQNEMAQKIENIFIRHYAYFDN</sequence>
<feature type="transmembrane region" description="Helical" evidence="2">
    <location>
        <begin position="12"/>
        <end position="34"/>
    </location>
</feature>
<gene>
    <name evidence="3" type="ORF">QQ008_05470</name>
</gene>
<feature type="transmembrane region" description="Helical" evidence="2">
    <location>
        <begin position="530"/>
        <end position="551"/>
    </location>
</feature>
<feature type="transmembrane region" description="Helical" evidence="2">
    <location>
        <begin position="54"/>
        <end position="70"/>
    </location>
</feature>
<accession>A0ABT8KJB8</accession>
<proteinExistence type="predicted"/>
<feature type="repeat" description="TPR" evidence="1">
    <location>
        <begin position="859"/>
        <end position="892"/>
    </location>
</feature>
<evidence type="ECO:0000256" key="1">
    <source>
        <dbReference type="PROSITE-ProRule" id="PRU00339"/>
    </source>
</evidence>
<dbReference type="PROSITE" id="PS50005">
    <property type="entry name" value="TPR"/>
    <property type="match status" value="1"/>
</dbReference>
<dbReference type="PANTHER" id="PTHR16214">
    <property type="entry name" value="TRANSMEMBRANE PROTEIN 260"/>
    <property type="match status" value="1"/>
</dbReference>
<feature type="transmembrane region" description="Helical" evidence="2">
    <location>
        <begin position="287"/>
        <end position="309"/>
    </location>
</feature>
<dbReference type="EMBL" id="JAUJEA010000001">
    <property type="protein sequence ID" value="MDN5200795.1"/>
    <property type="molecule type" value="Genomic_DNA"/>
</dbReference>
<feature type="transmembrane region" description="Helical" evidence="2">
    <location>
        <begin position="147"/>
        <end position="165"/>
    </location>
</feature>
<keyword evidence="2" id="KW-0812">Transmembrane</keyword>
<feature type="transmembrane region" description="Helical" evidence="2">
    <location>
        <begin position="119"/>
        <end position="140"/>
    </location>
</feature>
<protein>
    <submittedName>
        <fullName evidence="3">DUF2723 domain-containing protein</fullName>
    </submittedName>
</protein>
<dbReference type="RefSeq" id="WP_346750815.1">
    <property type="nucleotide sequence ID" value="NZ_JAUJEA010000001.1"/>
</dbReference>
<feature type="transmembrane region" description="Helical" evidence="2">
    <location>
        <begin position="500"/>
        <end position="518"/>
    </location>
</feature>
<dbReference type="PANTHER" id="PTHR16214:SF3">
    <property type="entry name" value="TRANSMEMBRANE PROTEIN 260"/>
    <property type="match status" value="1"/>
</dbReference>
<dbReference type="Proteomes" id="UP001172082">
    <property type="component" value="Unassembled WGS sequence"/>
</dbReference>
<feature type="transmembrane region" description="Helical" evidence="2">
    <location>
        <begin position="218"/>
        <end position="237"/>
    </location>
</feature>
<feature type="transmembrane region" description="Helical" evidence="2">
    <location>
        <begin position="563"/>
        <end position="584"/>
    </location>
</feature>
<dbReference type="InterPro" id="IPR052724">
    <property type="entry name" value="GT117_domain-containing"/>
</dbReference>
<feature type="transmembrane region" description="Helical" evidence="2">
    <location>
        <begin position="177"/>
        <end position="206"/>
    </location>
</feature>
<organism evidence="3 4">
    <name type="scientific">Splendidivirga corallicola</name>
    <dbReference type="NCBI Taxonomy" id="3051826"/>
    <lineage>
        <taxon>Bacteria</taxon>
        <taxon>Pseudomonadati</taxon>
        <taxon>Bacteroidota</taxon>
        <taxon>Cytophagia</taxon>
        <taxon>Cytophagales</taxon>
        <taxon>Splendidivirgaceae</taxon>
        <taxon>Splendidivirga</taxon>
    </lineage>
</organism>
<reference evidence="3" key="1">
    <citation type="submission" date="2023-06" db="EMBL/GenBank/DDBJ databases">
        <title>Genomic of Parafulvivirga corallium.</title>
        <authorList>
            <person name="Wang G."/>
        </authorList>
    </citation>
    <scope>NUCLEOTIDE SEQUENCE</scope>
    <source>
        <strain evidence="3">BMA10</strain>
    </source>
</reference>
<feature type="transmembrane region" description="Helical" evidence="2">
    <location>
        <begin position="77"/>
        <end position="99"/>
    </location>
</feature>
<feature type="transmembrane region" description="Helical" evidence="2">
    <location>
        <begin position="477"/>
        <end position="493"/>
    </location>
</feature>
<name>A0ABT8KJB8_9BACT</name>
<feature type="transmembrane region" description="Helical" evidence="2">
    <location>
        <begin position="249"/>
        <end position="280"/>
    </location>
</feature>
<evidence type="ECO:0000313" key="3">
    <source>
        <dbReference type="EMBL" id="MDN5200795.1"/>
    </source>
</evidence>
<dbReference type="InterPro" id="IPR021280">
    <property type="entry name" value="TMEM260-like"/>
</dbReference>
<dbReference type="InterPro" id="IPR019734">
    <property type="entry name" value="TPR_rpt"/>
</dbReference>
<keyword evidence="1" id="KW-0802">TPR repeat</keyword>
<dbReference type="Pfam" id="PF11028">
    <property type="entry name" value="TMEM260-like"/>
    <property type="match status" value="1"/>
</dbReference>
<keyword evidence="4" id="KW-1185">Reference proteome</keyword>
<comment type="caution">
    <text evidence="3">The sequence shown here is derived from an EMBL/GenBank/DDBJ whole genome shotgun (WGS) entry which is preliminary data.</text>
</comment>